<evidence type="ECO:0000313" key="4">
    <source>
        <dbReference type="Proteomes" id="UP001501676"/>
    </source>
</evidence>
<evidence type="ECO:0000313" key="3">
    <source>
        <dbReference type="EMBL" id="GAA3390616.1"/>
    </source>
</evidence>
<feature type="compositionally biased region" description="Low complexity" evidence="1">
    <location>
        <begin position="275"/>
        <end position="285"/>
    </location>
</feature>
<keyword evidence="2" id="KW-1133">Transmembrane helix</keyword>
<evidence type="ECO:0000256" key="1">
    <source>
        <dbReference type="SAM" id="MobiDB-lite"/>
    </source>
</evidence>
<dbReference type="Proteomes" id="UP001501676">
    <property type="component" value="Unassembled WGS sequence"/>
</dbReference>
<keyword evidence="2" id="KW-0472">Membrane</keyword>
<gene>
    <name evidence="3" type="ORF">GCM10020369_45250</name>
</gene>
<keyword evidence="2" id="KW-0812">Transmembrane</keyword>
<accession>A0ABP6T3C1</accession>
<reference evidence="4" key="1">
    <citation type="journal article" date="2019" name="Int. J. Syst. Evol. Microbiol.">
        <title>The Global Catalogue of Microorganisms (GCM) 10K type strain sequencing project: providing services to taxonomists for standard genome sequencing and annotation.</title>
        <authorList>
            <consortium name="The Broad Institute Genomics Platform"/>
            <consortium name="The Broad Institute Genome Sequencing Center for Infectious Disease"/>
            <person name="Wu L."/>
            <person name="Ma J."/>
        </authorList>
    </citation>
    <scope>NUCLEOTIDE SEQUENCE [LARGE SCALE GENOMIC DNA]</scope>
    <source>
        <strain evidence="4">JCM 9458</strain>
    </source>
</reference>
<comment type="caution">
    <text evidence="3">The sequence shown here is derived from an EMBL/GenBank/DDBJ whole genome shotgun (WGS) entry which is preliminary data.</text>
</comment>
<protein>
    <submittedName>
        <fullName evidence="3">Uncharacterized protein</fullName>
    </submittedName>
</protein>
<feature type="region of interest" description="Disordered" evidence="1">
    <location>
        <begin position="267"/>
        <end position="286"/>
    </location>
</feature>
<sequence length="367" mass="39453">MTDLNHALRSVMHEHADDAPPPAGLLDRVHTRRRRARRRRATVLSGALAAVVAAVGISVGVARNDPADDRLQVTAPPAESSAPPSPVDVGWLPAGFGEPRAHLYRPGVWMIRASKAGPHAELSIEIGSAKPPTRTSPGAFRRVAVGGITATLYTVPPHPHNSPPFTRYPEAGGPYAELTFQRTPTQWVRIVAWNGNGAVDMELRDDDLIRIGAGLVDRERATVDLYRFETIPPGLRICANLTLSSASHAQVAFCDARTATTPSADYPRVTEGWTSPRSSVSVDSSHGPARQAMIEALGLDSKPVRAGDRSGVIAKQPDGPSDWRWVGYIEVDDGRTVAVEVPDGKLMTERQFTLFVTGISAGKDLGR</sequence>
<organism evidence="3 4">
    <name type="scientific">Cryptosporangium minutisporangium</name>
    <dbReference type="NCBI Taxonomy" id="113569"/>
    <lineage>
        <taxon>Bacteria</taxon>
        <taxon>Bacillati</taxon>
        <taxon>Actinomycetota</taxon>
        <taxon>Actinomycetes</taxon>
        <taxon>Cryptosporangiales</taxon>
        <taxon>Cryptosporangiaceae</taxon>
        <taxon>Cryptosporangium</taxon>
    </lineage>
</organism>
<dbReference type="RefSeq" id="WP_345730176.1">
    <property type="nucleotide sequence ID" value="NZ_BAAAYN010000029.1"/>
</dbReference>
<feature type="region of interest" description="Disordered" evidence="1">
    <location>
        <begin position="1"/>
        <end position="25"/>
    </location>
</feature>
<feature type="transmembrane region" description="Helical" evidence="2">
    <location>
        <begin position="41"/>
        <end position="62"/>
    </location>
</feature>
<dbReference type="EMBL" id="BAAAYN010000029">
    <property type="protein sequence ID" value="GAA3390616.1"/>
    <property type="molecule type" value="Genomic_DNA"/>
</dbReference>
<proteinExistence type="predicted"/>
<keyword evidence="4" id="KW-1185">Reference proteome</keyword>
<name>A0ABP6T3C1_9ACTN</name>
<evidence type="ECO:0000256" key="2">
    <source>
        <dbReference type="SAM" id="Phobius"/>
    </source>
</evidence>